<evidence type="ECO:0000313" key="2">
    <source>
        <dbReference type="EMBL" id="TCV93970.1"/>
    </source>
</evidence>
<dbReference type="GO" id="GO:0005840">
    <property type="term" value="C:ribosome"/>
    <property type="evidence" value="ECO:0007669"/>
    <property type="project" value="UniProtKB-KW"/>
</dbReference>
<reference evidence="2 3" key="1">
    <citation type="submission" date="2019-03" db="EMBL/GenBank/DDBJ databases">
        <title>Above-ground endophytic microbial communities from plants in different locations in the United States.</title>
        <authorList>
            <person name="Frank C."/>
        </authorList>
    </citation>
    <scope>NUCLEOTIDE SEQUENCE [LARGE SCALE GENOMIC DNA]</scope>
    <source>
        <strain evidence="2 3">LP_13_YM</strain>
    </source>
</reference>
<dbReference type="Gene3D" id="3.40.630.30">
    <property type="match status" value="1"/>
</dbReference>
<keyword evidence="3" id="KW-1185">Reference proteome</keyword>
<proteinExistence type="predicted"/>
<dbReference type="InterPro" id="IPR016181">
    <property type="entry name" value="Acyl_CoA_acyltransferase"/>
</dbReference>
<dbReference type="InterPro" id="IPR050276">
    <property type="entry name" value="MshD_Acetyltransferase"/>
</dbReference>
<evidence type="ECO:0000313" key="3">
    <source>
        <dbReference type="Proteomes" id="UP000295645"/>
    </source>
</evidence>
<protein>
    <submittedName>
        <fullName evidence="2">Ribosomal protein S18 acetylase RimI-like enzyme</fullName>
    </submittedName>
</protein>
<organism evidence="2 3">
    <name type="scientific">Luteibacter rhizovicinus</name>
    <dbReference type="NCBI Taxonomy" id="242606"/>
    <lineage>
        <taxon>Bacteria</taxon>
        <taxon>Pseudomonadati</taxon>
        <taxon>Pseudomonadota</taxon>
        <taxon>Gammaproteobacteria</taxon>
        <taxon>Lysobacterales</taxon>
        <taxon>Rhodanobacteraceae</taxon>
        <taxon>Luteibacter</taxon>
    </lineage>
</organism>
<feature type="domain" description="N-acetyltransferase" evidence="1">
    <location>
        <begin position="6"/>
        <end position="159"/>
    </location>
</feature>
<dbReference type="CDD" id="cd04301">
    <property type="entry name" value="NAT_SF"/>
    <property type="match status" value="1"/>
</dbReference>
<dbReference type="SUPFAM" id="SSF55729">
    <property type="entry name" value="Acyl-CoA N-acyltransferases (Nat)"/>
    <property type="match status" value="1"/>
</dbReference>
<dbReference type="Proteomes" id="UP000295645">
    <property type="component" value="Unassembled WGS sequence"/>
</dbReference>
<accession>A0A4R3YNP5</accession>
<dbReference type="PANTHER" id="PTHR43617">
    <property type="entry name" value="L-AMINO ACID N-ACETYLTRANSFERASE"/>
    <property type="match status" value="1"/>
</dbReference>
<sequence>MSDPAFPIRLAEGDDDDFILEQVPRFVDFTLPTWRRRNECIEGIRKDLVHHLDDQPPNSFLFVAENEDGERVGFIHLQKTQDFFNGRTNCHISDIAVAEEYEGQGVGQALLRHAETWAREHRCQFVTLAVFPGNERARELYKSSGYGEDLMRLAKPVSR</sequence>
<dbReference type="AlphaFoldDB" id="A0A4R3YNP5"/>
<dbReference type="Pfam" id="PF00583">
    <property type="entry name" value="Acetyltransf_1"/>
    <property type="match status" value="1"/>
</dbReference>
<dbReference type="GO" id="GO:0016747">
    <property type="term" value="F:acyltransferase activity, transferring groups other than amino-acyl groups"/>
    <property type="evidence" value="ECO:0007669"/>
    <property type="project" value="InterPro"/>
</dbReference>
<keyword evidence="2" id="KW-0689">Ribosomal protein</keyword>
<comment type="caution">
    <text evidence="2">The sequence shown here is derived from an EMBL/GenBank/DDBJ whole genome shotgun (WGS) entry which is preliminary data.</text>
</comment>
<dbReference type="EMBL" id="SMCS01000004">
    <property type="protein sequence ID" value="TCV93970.1"/>
    <property type="molecule type" value="Genomic_DNA"/>
</dbReference>
<dbReference type="RefSeq" id="WP_132144193.1">
    <property type="nucleotide sequence ID" value="NZ_SMCS01000004.1"/>
</dbReference>
<gene>
    <name evidence="2" type="ORF">EC912_104166</name>
</gene>
<evidence type="ECO:0000259" key="1">
    <source>
        <dbReference type="PROSITE" id="PS51186"/>
    </source>
</evidence>
<name>A0A4R3YNP5_9GAMM</name>
<dbReference type="InterPro" id="IPR000182">
    <property type="entry name" value="GNAT_dom"/>
</dbReference>
<dbReference type="OrthoDB" id="5173601at2"/>
<keyword evidence="2" id="KW-0687">Ribonucleoprotein</keyword>
<dbReference type="PROSITE" id="PS51186">
    <property type="entry name" value="GNAT"/>
    <property type="match status" value="1"/>
</dbReference>